<proteinExistence type="predicted"/>
<keyword evidence="3" id="KW-1185">Reference proteome</keyword>
<accession>V8N935</accession>
<comment type="caution">
    <text evidence="2">The sequence shown here is derived from an EMBL/GenBank/DDBJ whole genome shotgun (WGS) entry which is preliminary data.</text>
</comment>
<evidence type="ECO:0000313" key="2">
    <source>
        <dbReference type="EMBL" id="ETE58615.1"/>
    </source>
</evidence>
<sequence>MEGKERERKRKEGRKEGRTERKEGRKEDGRERKRKREKEGRKEERKKEKERKLVNVNMPTEVYFDRSSPQSTAALGSQTQACCLSTQPPNYVMAKTLSLSIRDISSSAVQIPSAT</sequence>
<protein>
    <submittedName>
        <fullName evidence="2">Myosin-M heavy chain</fullName>
    </submittedName>
</protein>
<feature type="compositionally biased region" description="Basic and acidic residues" evidence="1">
    <location>
        <begin position="13"/>
        <end position="53"/>
    </location>
</feature>
<organism evidence="2 3">
    <name type="scientific">Ophiophagus hannah</name>
    <name type="common">King cobra</name>
    <name type="synonym">Naja hannah</name>
    <dbReference type="NCBI Taxonomy" id="8665"/>
    <lineage>
        <taxon>Eukaryota</taxon>
        <taxon>Metazoa</taxon>
        <taxon>Chordata</taxon>
        <taxon>Craniata</taxon>
        <taxon>Vertebrata</taxon>
        <taxon>Euteleostomi</taxon>
        <taxon>Lepidosauria</taxon>
        <taxon>Squamata</taxon>
        <taxon>Bifurcata</taxon>
        <taxon>Unidentata</taxon>
        <taxon>Episquamata</taxon>
        <taxon>Toxicofera</taxon>
        <taxon>Serpentes</taxon>
        <taxon>Colubroidea</taxon>
        <taxon>Elapidae</taxon>
        <taxon>Elapinae</taxon>
        <taxon>Ophiophagus</taxon>
    </lineage>
</organism>
<gene>
    <name evidence="2" type="primary">myoM</name>
    <name evidence="2" type="ORF">L345_15664</name>
</gene>
<dbReference type="Proteomes" id="UP000018936">
    <property type="component" value="Unassembled WGS sequence"/>
</dbReference>
<evidence type="ECO:0000313" key="3">
    <source>
        <dbReference type="Proteomes" id="UP000018936"/>
    </source>
</evidence>
<feature type="region of interest" description="Disordered" evidence="1">
    <location>
        <begin position="1"/>
        <end position="53"/>
    </location>
</feature>
<reference evidence="2 3" key="1">
    <citation type="journal article" date="2013" name="Proc. Natl. Acad. Sci. U.S.A.">
        <title>The king cobra genome reveals dynamic gene evolution and adaptation in the snake venom system.</title>
        <authorList>
            <person name="Vonk F.J."/>
            <person name="Casewell N.R."/>
            <person name="Henkel C.V."/>
            <person name="Heimberg A.M."/>
            <person name="Jansen H.J."/>
            <person name="McCleary R.J."/>
            <person name="Kerkkamp H.M."/>
            <person name="Vos R.A."/>
            <person name="Guerreiro I."/>
            <person name="Calvete J.J."/>
            <person name="Wuster W."/>
            <person name="Woods A.E."/>
            <person name="Logan J.M."/>
            <person name="Harrison R.A."/>
            <person name="Castoe T.A."/>
            <person name="de Koning A.P."/>
            <person name="Pollock D.D."/>
            <person name="Yandell M."/>
            <person name="Calderon D."/>
            <person name="Renjifo C."/>
            <person name="Currier R.B."/>
            <person name="Salgado D."/>
            <person name="Pla D."/>
            <person name="Sanz L."/>
            <person name="Hyder A.S."/>
            <person name="Ribeiro J.M."/>
            <person name="Arntzen J.W."/>
            <person name="van den Thillart G.E."/>
            <person name="Boetzer M."/>
            <person name="Pirovano W."/>
            <person name="Dirks R.P."/>
            <person name="Spaink H.P."/>
            <person name="Duboule D."/>
            <person name="McGlinn E."/>
            <person name="Kini R.M."/>
            <person name="Richardson M.K."/>
        </authorList>
    </citation>
    <scope>NUCLEOTIDE SEQUENCE</scope>
    <source>
        <tissue evidence="2">Blood</tissue>
    </source>
</reference>
<name>V8N935_OPHHA</name>
<feature type="non-terminal residue" evidence="2">
    <location>
        <position position="1"/>
    </location>
</feature>
<dbReference type="EMBL" id="AZIM01006516">
    <property type="protein sequence ID" value="ETE58615.1"/>
    <property type="molecule type" value="Genomic_DNA"/>
</dbReference>
<dbReference type="AlphaFoldDB" id="V8N935"/>
<evidence type="ECO:0000256" key="1">
    <source>
        <dbReference type="SAM" id="MobiDB-lite"/>
    </source>
</evidence>